<dbReference type="RefSeq" id="XP_018060907.1">
    <property type="nucleotide sequence ID" value="XM_018221808.1"/>
</dbReference>
<dbReference type="EMBL" id="KQ947445">
    <property type="protein sequence ID" value="KUJ06552.1"/>
    <property type="molecule type" value="Genomic_DNA"/>
</dbReference>
<dbReference type="Proteomes" id="UP000070700">
    <property type="component" value="Unassembled WGS sequence"/>
</dbReference>
<organism evidence="2 3">
    <name type="scientific">Mollisia scopiformis</name>
    <name type="common">Conifer needle endophyte fungus</name>
    <name type="synonym">Phialocephala scopiformis</name>
    <dbReference type="NCBI Taxonomy" id="149040"/>
    <lineage>
        <taxon>Eukaryota</taxon>
        <taxon>Fungi</taxon>
        <taxon>Dikarya</taxon>
        <taxon>Ascomycota</taxon>
        <taxon>Pezizomycotina</taxon>
        <taxon>Leotiomycetes</taxon>
        <taxon>Helotiales</taxon>
        <taxon>Mollisiaceae</taxon>
        <taxon>Mollisia</taxon>
    </lineage>
</organism>
<evidence type="ECO:0000313" key="3">
    <source>
        <dbReference type="Proteomes" id="UP000070700"/>
    </source>
</evidence>
<protein>
    <submittedName>
        <fullName evidence="2">Uncharacterized protein</fullName>
    </submittedName>
</protein>
<gene>
    <name evidence="2" type="ORF">LY89DRAFT_769160</name>
</gene>
<evidence type="ECO:0000313" key="2">
    <source>
        <dbReference type="EMBL" id="KUJ06552.1"/>
    </source>
</evidence>
<accession>A0A132B2E3</accession>
<dbReference type="KEGG" id="psco:LY89DRAFT_769160"/>
<dbReference type="GeneID" id="28831534"/>
<dbReference type="OrthoDB" id="3557131at2759"/>
<evidence type="ECO:0000256" key="1">
    <source>
        <dbReference type="SAM" id="Phobius"/>
    </source>
</evidence>
<keyword evidence="3" id="KW-1185">Reference proteome</keyword>
<keyword evidence="1" id="KW-0472">Membrane</keyword>
<sequence length="625" mass="70456">MSSNTTIHTGFWTNYSKGAVIGATLTLTNRNGGVLIAALAIFIQLIGGQSWGIISFIVHQRRTTTLARDGLHHQQQAVLRNNNSDASFTWQFSRIGWAWRSRALRPYRRSLLFIVMGVLHLVAFGAAGILASHIITAGDEVTVARSSRCGPWVSVTESGSDPISDAHILQASYIATLARAGQQYVQDCPGDSQSLPECNMFKRSQLPWVSRANTSCPFDDLCLGPLNSGLSLDTGLVDSRDDLGINGREGDRIQWRKNITCVPITTDGHSKNGTSFVNYRYPYYRGRNAFNYTAIFTDLVIPSITPCWDFLTLVSPMQLICIQTTQISGCPNTQSLMTFNPIPALSILDTDLSLYFTTVQTWYTAPSDDLWLPAHLALFENFQASSGPIVRKEIYFPDNQVTVLACLEQQQICNPTPLVNNTKHCTRFQPIFTNFEELQDVLSTSRQMRLAYSLLNSSMQSSLAYTIDAIPLLAESLGDGALSLPISPIQWILETENWFKVGLYIMQRLTVDFATSPPSQFSQFIPLNQWNNDTDLRWMCDNQILKRRDYTNFHSLSIGFIFGFGVLVYAINQSLETTVGWVRLKWRSGRWRQRAWWADGTLQLQRRAFEGMGIKDWELDEWDRV</sequence>
<name>A0A132B2E3_MOLSC</name>
<dbReference type="InParanoid" id="A0A132B2E3"/>
<keyword evidence="1" id="KW-0812">Transmembrane</keyword>
<reference evidence="2 3" key="1">
    <citation type="submission" date="2015-10" db="EMBL/GenBank/DDBJ databases">
        <title>Full genome of DAOMC 229536 Phialocephala scopiformis, a fungal endophyte of spruce producing the potent anti-insectan compound rugulosin.</title>
        <authorList>
            <consortium name="DOE Joint Genome Institute"/>
            <person name="Walker A.K."/>
            <person name="Frasz S.L."/>
            <person name="Seifert K.A."/>
            <person name="Miller J.D."/>
            <person name="Mondo S.J."/>
            <person name="Labutti K."/>
            <person name="Lipzen A."/>
            <person name="Dockter R."/>
            <person name="Kennedy M."/>
            <person name="Grigoriev I.V."/>
            <person name="Spatafora J.W."/>
        </authorList>
    </citation>
    <scope>NUCLEOTIDE SEQUENCE [LARGE SCALE GENOMIC DNA]</scope>
    <source>
        <strain evidence="2 3">CBS 120377</strain>
    </source>
</reference>
<feature type="transmembrane region" description="Helical" evidence="1">
    <location>
        <begin position="110"/>
        <end position="135"/>
    </location>
</feature>
<keyword evidence="1" id="KW-1133">Transmembrane helix</keyword>
<feature type="transmembrane region" description="Helical" evidence="1">
    <location>
        <begin position="34"/>
        <end position="58"/>
    </location>
</feature>
<proteinExistence type="predicted"/>
<dbReference type="AlphaFoldDB" id="A0A132B2E3"/>